<evidence type="ECO:0000256" key="2">
    <source>
        <dbReference type="ARBA" id="ARBA00005752"/>
    </source>
</evidence>
<name>A0A7C8GTM9_9BACI</name>
<dbReference type="EC" id="6.3.5.4" evidence="3"/>
<comment type="similarity">
    <text evidence="2">Belongs to the asparagine synthetase family.</text>
</comment>
<dbReference type="InterPro" id="IPR017932">
    <property type="entry name" value="GATase_2_dom"/>
</dbReference>
<comment type="catalytic activity">
    <reaction evidence="8">
        <text>L-aspartate + L-glutamine + ATP + H2O = L-asparagine + L-glutamate + AMP + diphosphate + H(+)</text>
        <dbReference type="Rhea" id="RHEA:12228"/>
        <dbReference type="ChEBI" id="CHEBI:15377"/>
        <dbReference type="ChEBI" id="CHEBI:15378"/>
        <dbReference type="ChEBI" id="CHEBI:29985"/>
        <dbReference type="ChEBI" id="CHEBI:29991"/>
        <dbReference type="ChEBI" id="CHEBI:30616"/>
        <dbReference type="ChEBI" id="CHEBI:33019"/>
        <dbReference type="ChEBI" id="CHEBI:58048"/>
        <dbReference type="ChEBI" id="CHEBI:58359"/>
        <dbReference type="ChEBI" id="CHEBI:456215"/>
        <dbReference type="EC" id="6.3.5.4"/>
    </reaction>
</comment>
<dbReference type="OrthoDB" id="9763290at2"/>
<evidence type="ECO:0000259" key="10">
    <source>
        <dbReference type="PROSITE" id="PS51278"/>
    </source>
</evidence>
<reference evidence="11 12" key="1">
    <citation type="submission" date="2019-10" db="EMBL/GenBank/DDBJ databases">
        <title>Gracilibacillus sp. nov. isolated from rice seeds.</title>
        <authorList>
            <person name="He S."/>
        </authorList>
    </citation>
    <scope>NUCLEOTIDE SEQUENCE [LARGE SCALE GENOMIC DNA]</scope>
    <source>
        <strain evidence="11 12">TD8</strain>
    </source>
</reference>
<evidence type="ECO:0000256" key="8">
    <source>
        <dbReference type="ARBA" id="ARBA00048741"/>
    </source>
</evidence>
<dbReference type="Pfam" id="PF13537">
    <property type="entry name" value="GATase_7"/>
    <property type="match status" value="1"/>
</dbReference>
<organism evidence="11 12">
    <name type="scientific">Gracilibacillus oryzae</name>
    <dbReference type="NCBI Taxonomy" id="1672701"/>
    <lineage>
        <taxon>Bacteria</taxon>
        <taxon>Bacillati</taxon>
        <taxon>Bacillota</taxon>
        <taxon>Bacilli</taxon>
        <taxon>Bacillales</taxon>
        <taxon>Bacillaceae</taxon>
        <taxon>Gracilibacillus</taxon>
    </lineage>
</organism>
<dbReference type="Gene3D" id="3.40.50.620">
    <property type="entry name" value="HUPs"/>
    <property type="match status" value="1"/>
</dbReference>
<accession>A0A7C8GTM9</accession>
<evidence type="ECO:0000313" key="11">
    <source>
        <dbReference type="EMBL" id="KAB8133661.1"/>
    </source>
</evidence>
<dbReference type="InterPro" id="IPR033738">
    <property type="entry name" value="AsnB_N"/>
</dbReference>
<dbReference type="GO" id="GO:0004066">
    <property type="term" value="F:asparagine synthase (glutamine-hydrolyzing) activity"/>
    <property type="evidence" value="ECO:0007669"/>
    <property type="project" value="UniProtKB-EC"/>
</dbReference>
<keyword evidence="6" id="KW-0028">Amino-acid biosynthesis</keyword>
<sequence length="656" mass="75714">MSEIAGIINYNQQPINIDHCNMMINHFNHPSADKTSVWYDDTICLGCSARWITPESVNEILPFYDSERQIAITADAILDNRQELFDHLQIKKINRKTITDSQLILLAYCKWGDSTPNYLIGDFAFIIWDERQQKIFGARDFSGMRTLYYYNDTEHFAFCTTIKPLLQLPYVKNTLNETWLAEYLAIPEIIDVVDPNLTVIESIKQIPPSHSITVTRDHTTVKRYYPLQHDKQIRFKKDEEYVEAFQEVFQKAVDVRLRSIGPVGSQLSGGLDSGSVVGFASKTLRQQNREFNTYSYIPDEQFEDWTPAHMLANESEYIKSTVDYIGGIKANYYSFDGKNPLSEIDDWLDIMEMPYKFFENSFWVKGIHEQAANDGVKVLLNGARGNFTISGGKALDYYSKLMRQFKWLKLFKEVKLYSSHQSVSQKRVLSVLSKRAFPFLGPTKGPYIFPQLINDTFAAKTNAFERISDLNSEGLSATEIREKHFRQAYIWNVTGTSASKMSLHYGMWDRDPTSDLRVIQFCLSLPDDQFVSDGLDRALIRKGTKGYLPDKVRLNQKVRGIQAADWLYRMKPVWSIYLEELKQLVNDPICSAYLNIDILNEILIKMETGPQVEKAFDPEYRVMMRALIVYRFLKRMLTKGGDKNETRMESTTIGSA</sequence>
<dbReference type="InterPro" id="IPR014729">
    <property type="entry name" value="Rossmann-like_a/b/a_fold"/>
</dbReference>
<evidence type="ECO:0000313" key="12">
    <source>
        <dbReference type="Proteomes" id="UP000480246"/>
    </source>
</evidence>
<dbReference type="Gene3D" id="3.60.20.10">
    <property type="entry name" value="Glutamine Phosphoribosylpyrophosphate, subunit 1, domain 1"/>
    <property type="match status" value="1"/>
</dbReference>
<dbReference type="InterPro" id="IPR029055">
    <property type="entry name" value="Ntn_hydrolases_N"/>
</dbReference>
<evidence type="ECO:0000256" key="3">
    <source>
        <dbReference type="ARBA" id="ARBA00012737"/>
    </source>
</evidence>
<dbReference type="PANTHER" id="PTHR43284">
    <property type="entry name" value="ASPARAGINE SYNTHETASE (GLUTAMINE-HYDROLYZING)"/>
    <property type="match status" value="1"/>
</dbReference>
<evidence type="ECO:0000256" key="5">
    <source>
        <dbReference type="ARBA" id="ARBA00022840"/>
    </source>
</evidence>
<dbReference type="SUPFAM" id="SSF52402">
    <property type="entry name" value="Adenine nucleotide alpha hydrolases-like"/>
    <property type="match status" value="1"/>
</dbReference>
<dbReference type="GO" id="GO:0005524">
    <property type="term" value="F:ATP binding"/>
    <property type="evidence" value="ECO:0007669"/>
    <property type="project" value="UniProtKB-KW"/>
</dbReference>
<dbReference type="Proteomes" id="UP000480246">
    <property type="component" value="Unassembled WGS sequence"/>
</dbReference>
<dbReference type="InterPro" id="IPR001962">
    <property type="entry name" value="Asn_synthase"/>
</dbReference>
<dbReference type="InterPro" id="IPR051786">
    <property type="entry name" value="ASN_synthetase/amidase"/>
</dbReference>
<protein>
    <recommendedName>
        <fullName evidence="3">asparagine synthase (glutamine-hydrolyzing)</fullName>
        <ecNumber evidence="3">6.3.5.4</ecNumber>
    </recommendedName>
</protein>
<keyword evidence="5 9" id="KW-0067">ATP-binding</keyword>
<feature type="binding site" evidence="9">
    <location>
        <position position="297"/>
    </location>
    <ligand>
        <name>ATP</name>
        <dbReference type="ChEBI" id="CHEBI:30616"/>
    </ligand>
</feature>
<dbReference type="PANTHER" id="PTHR43284:SF1">
    <property type="entry name" value="ASPARAGINE SYNTHETASE"/>
    <property type="match status" value="1"/>
</dbReference>
<evidence type="ECO:0000256" key="7">
    <source>
        <dbReference type="ARBA" id="ARBA00022962"/>
    </source>
</evidence>
<gene>
    <name evidence="11" type="ORF">F9U64_12225</name>
</gene>
<dbReference type="SUPFAM" id="SSF56235">
    <property type="entry name" value="N-terminal nucleophile aminohydrolases (Ntn hydrolases)"/>
    <property type="match status" value="1"/>
</dbReference>
<dbReference type="InterPro" id="IPR006426">
    <property type="entry name" value="Asn_synth_AEB"/>
</dbReference>
<keyword evidence="4 9" id="KW-0547">Nucleotide-binding</keyword>
<evidence type="ECO:0000256" key="9">
    <source>
        <dbReference type="PIRSR" id="PIRSR001589-2"/>
    </source>
</evidence>
<dbReference type="Pfam" id="PF00733">
    <property type="entry name" value="Asn_synthase"/>
    <property type="match status" value="1"/>
</dbReference>
<dbReference type="RefSeq" id="WP_153403763.1">
    <property type="nucleotide sequence ID" value="NZ_ML762431.1"/>
</dbReference>
<keyword evidence="7" id="KW-0315">Glutamine amidotransferase</keyword>
<dbReference type="GO" id="GO:0006529">
    <property type="term" value="P:asparagine biosynthetic process"/>
    <property type="evidence" value="ECO:0007669"/>
    <property type="project" value="UniProtKB-KW"/>
</dbReference>
<dbReference type="EMBL" id="WEID01000057">
    <property type="protein sequence ID" value="KAB8133661.1"/>
    <property type="molecule type" value="Genomic_DNA"/>
</dbReference>
<comment type="caution">
    <text evidence="11">The sequence shown here is derived from an EMBL/GenBank/DDBJ whole genome shotgun (WGS) entry which is preliminary data.</text>
</comment>
<keyword evidence="12" id="KW-1185">Reference proteome</keyword>
<keyword evidence="6" id="KW-0061">Asparagine biosynthesis</keyword>
<proteinExistence type="inferred from homology"/>
<feature type="binding site" evidence="9">
    <location>
        <position position="100"/>
    </location>
    <ligand>
        <name>L-glutamine</name>
        <dbReference type="ChEBI" id="CHEBI:58359"/>
    </ligand>
</feature>
<dbReference type="PIRSF" id="PIRSF001589">
    <property type="entry name" value="Asn_synthetase_glu-h"/>
    <property type="match status" value="1"/>
</dbReference>
<evidence type="ECO:0000256" key="4">
    <source>
        <dbReference type="ARBA" id="ARBA00022741"/>
    </source>
</evidence>
<evidence type="ECO:0000256" key="6">
    <source>
        <dbReference type="ARBA" id="ARBA00022888"/>
    </source>
</evidence>
<comment type="pathway">
    <text evidence="1">Amino-acid biosynthesis; L-asparagine biosynthesis; L-asparagine from L-aspartate (L-Gln route): step 1/1.</text>
</comment>
<feature type="domain" description="Glutamine amidotransferase type-2" evidence="10">
    <location>
        <begin position="2"/>
        <end position="217"/>
    </location>
</feature>
<evidence type="ECO:0000256" key="1">
    <source>
        <dbReference type="ARBA" id="ARBA00005187"/>
    </source>
</evidence>
<dbReference type="AlphaFoldDB" id="A0A7C8GTM9"/>
<dbReference type="PROSITE" id="PS51278">
    <property type="entry name" value="GATASE_TYPE_2"/>
    <property type="match status" value="1"/>
</dbReference>
<dbReference type="CDD" id="cd00712">
    <property type="entry name" value="AsnB"/>
    <property type="match status" value="1"/>
</dbReference>